<protein>
    <submittedName>
        <fullName evidence="1">Uncharacterized protein</fullName>
    </submittedName>
</protein>
<dbReference type="EMBL" id="AUXW01000090">
    <property type="protein sequence ID" value="KKE84833.1"/>
    <property type="molecule type" value="Genomic_DNA"/>
</dbReference>
<organism evidence="1 2">
    <name type="scientific">Pseudoalteromonas luteoviolacea S4054</name>
    <dbReference type="NCBI Taxonomy" id="1129367"/>
    <lineage>
        <taxon>Bacteria</taxon>
        <taxon>Pseudomonadati</taxon>
        <taxon>Pseudomonadota</taxon>
        <taxon>Gammaproteobacteria</taxon>
        <taxon>Alteromonadales</taxon>
        <taxon>Pseudoalteromonadaceae</taxon>
        <taxon>Pseudoalteromonas</taxon>
    </lineage>
</organism>
<name>A0A0F6AF95_9GAMM</name>
<comment type="caution">
    <text evidence="1">The sequence shown here is derived from an EMBL/GenBank/DDBJ whole genome shotgun (WGS) entry which is preliminary data.</text>
</comment>
<dbReference type="AlphaFoldDB" id="A0A0F6AF95"/>
<evidence type="ECO:0000313" key="1">
    <source>
        <dbReference type="EMBL" id="KKE84833.1"/>
    </source>
</evidence>
<sequence length="73" mass="7907">MKLMLKKKSIKTLSSSTVRVMNDVKTVAVAGGGQTSENIAPIFTSPHKHCQIDSLECIKPSVMAQHCIVPTLK</sequence>
<dbReference type="Proteomes" id="UP000033434">
    <property type="component" value="Unassembled WGS sequence"/>
</dbReference>
<proteinExistence type="predicted"/>
<dbReference type="PATRIC" id="fig|1129367.4.peg.1034"/>
<gene>
    <name evidence="1" type="ORF">N479_06980</name>
</gene>
<reference evidence="1 2" key="1">
    <citation type="journal article" date="2015" name="BMC Genomics">
        <title>Genome mining reveals unlocked bioactive potential of marine Gram-negative bacteria.</title>
        <authorList>
            <person name="Machado H."/>
            <person name="Sonnenschein E.C."/>
            <person name="Melchiorsen J."/>
            <person name="Gram L."/>
        </authorList>
    </citation>
    <scope>NUCLEOTIDE SEQUENCE [LARGE SCALE GENOMIC DNA]</scope>
    <source>
        <strain evidence="1 2">S4054</strain>
    </source>
</reference>
<evidence type="ECO:0000313" key="2">
    <source>
        <dbReference type="Proteomes" id="UP000033434"/>
    </source>
</evidence>
<dbReference type="RefSeq" id="WP_046354849.1">
    <property type="nucleotide sequence ID" value="NZ_AUXW01000090.1"/>
</dbReference>
<accession>A0A0F6AF95</accession>